<dbReference type="RefSeq" id="WP_133602463.1">
    <property type="nucleotide sequence ID" value="NZ_JAUFPJ010000002.1"/>
</dbReference>
<comment type="subunit">
    <text evidence="6">Heterooligomer composed of large and small subunits.</text>
</comment>
<evidence type="ECO:0000313" key="7">
    <source>
        <dbReference type="EMBL" id="TDP11677.1"/>
    </source>
</evidence>
<evidence type="ECO:0000313" key="8">
    <source>
        <dbReference type="Proteomes" id="UP000295357"/>
    </source>
</evidence>
<organism evidence="7 8">
    <name type="scientific">Roseateles asaccharophilus</name>
    <dbReference type="NCBI Taxonomy" id="582607"/>
    <lineage>
        <taxon>Bacteria</taxon>
        <taxon>Pseudomonadati</taxon>
        <taxon>Pseudomonadota</taxon>
        <taxon>Betaproteobacteria</taxon>
        <taxon>Burkholderiales</taxon>
        <taxon>Sphaerotilaceae</taxon>
        <taxon>Roseateles</taxon>
    </lineage>
</organism>
<dbReference type="EC" id="3.1.11.6" evidence="6"/>
<comment type="caution">
    <text evidence="7">The sequence shown here is derived from an EMBL/GenBank/DDBJ whole genome shotgun (WGS) entry which is preliminary data.</text>
</comment>
<comment type="function">
    <text evidence="6">Bidirectionally degrades single-stranded DNA into large acid-insoluble oligonucleotides, which are then degraded further into small acid-soluble oligonucleotides.</text>
</comment>
<dbReference type="OrthoDB" id="287668at2"/>
<evidence type="ECO:0000256" key="4">
    <source>
        <dbReference type="ARBA" id="ARBA00022801"/>
    </source>
</evidence>
<dbReference type="Gene3D" id="1.10.287.1040">
    <property type="entry name" value="Exonuclease VII, small subunit"/>
    <property type="match status" value="1"/>
</dbReference>
<evidence type="ECO:0000256" key="6">
    <source>
        <dbReference type="HAMAP-Rule" id="MF_00337"/>
    </source>
</evidence>
<reference evidence="7 8" key="1">
    <citation type="submission" date="2019-03" db="EMBL/GenBank/DDBJ databases">
        <title>Genomic Encyclopedia of Type Strains, Phase IV (KMG-IV): sequencing the most valuable type-strain genomes for metagenomic binning, comparative biology and taxonomic classification.</title>
        <authorList>
            <person name="Goeker M."/>
        </authorList>
    </citation>
    <scope>NUCLEOTIDE SEQUENCE [LARGE SCALE GENOMIC DNA]</scope>
    <source>
        <strain evidence="7 8">DSM 25082</strain>
    </source>
</reference>
<dbReference type="PANTHER" id="PTHR34137">
    <property type="entry name" value="EXODEOXYRIBONUCLEASE 7 SMALL SUBUNIT"/>
    <property type="match status" value="1"/>
</dbReference>
<dbReference type="PIRSF" id="PIRSF006488">
    <property type="entry name" value="Exonuc_VII_S"/>
    <property type="match status" value="1"/>
</dbReference>
<keyword evidence="8" id="KW-1185">Reference proteome</keyword>
<dbReference type="SUPFAM" id="SSF116842">
    <property type="entry name" value="XseB-like"/>
    <property type="match status" value="1"/>
</dbReference>
<evidence type="ECO:0000256" key="2">
    <source>
        <dbReference type="ARBA" id="ARBA00022490"/>
    </source>
</evidence>
<dbReference type="Pfam" id="PF02609">
    <property type="entry name" value="Exonuc_VII_S"/>
    <property type="match status" value="1"/>
</dbReference>
<dbReference type="NCBIfam" id="TIGR01280">
    <property type="entry name" value="xseB"/>
    <property type="match status" value="1"/>
</dbReference>
<dbReference type="Proteomes" id="UP000295357">
    <property type="component" value="Unassembled WGS sequence"/>
</dbReference>
<dbReference type="GO" id="GO:0006308">
    <property type="term" value="P:DNA catabolic process"/>
    <property type="evidence" value="ECO:0007669"/>
    <property type="project" value="UniProtKB-UniRule"/>
</dbReference>
<keyword evidence="5 6" id="KW-0269">Exonuclease</keyword>
<gene>
    <name evidence="6" type="primary">xseB</name>
    <name evidence="7" type="ORF">DFR39_10248</name>
</gene>
<dbReference type="EMBL" id="SNXE01000002">
    <property type="protein sequence ID" value="TDP11677.1"/>
    <property type="molecule type" value="Genomic_DNA"/>
</dbReference>
<keyword evidence="3 6" id="KW-0540">Nuclease</keyword>
<comment type="subcellular location">
    <subcellularLocation>
        <location evidence="6">Cytoplasm</location>
    </subcellularLocation>
</comment>
<evidence type="ECO:0000256" key="5">
    <source>
        <dbReference type="ARBA" id="ARBA00022839"/>
    </source>
</evidence>
<keyword evidence="2 6" id="KW-0963">Cytoplasm</keyword>
<keyword evidence="4 6" id="KW-0378">Hydrolase</keyword>
<comment type="similarity">
    <text evidence="1 6">Belongs to the XseB family.</text>
</comment>
<comment type="catalytic activity">
    <reaction evidence="6">
        <text>Exonucleolytic cleavage in either 5'- to 3'- or 3'- to 5'-direction to yield nucleoside 5'-phosphates.</text>
        <dbReference type="EC" id="3.1.11.6"/>
    </reaction>
</comment>
<name>A0A4R6N8X3_9BURK</name>
<dbReference type="GO" id="GO:0008855">
    <property type="term" value="F:exodeoxyribonuclease VII activity"/>
    <property type="evidence" value="ECO:0007669"/>
    <property type="project" value="UniProtKB-UniRule"/>
</dbReference>
<sequence length="81" mass="9059">MSRATTKKASPDAISPSYEQALEELERLVASMEGGQLPLDQLLDSYRRGAELLGFCRERLQAVEEQVKVLEGGEMKSWEDS</sequence>
<dbReference type="AlphaFoldDB" id="A0A4R6N8X3"/>
<proteinExistence type="inferred from homology"/>
<dbReference type="InterPro" id="IPR037004">
    <property type="entry name" value="Exonuc_VII_ssu_sf"/>
</dbReference>
<accession>A0A4R6N8X3</accession>
<protein>
    <recommendedName>
        <fullName evidence="6">Exodeoxyribonuclease 7 small subunit</fullName>
        <ecNumber evidence="6">3.1.11.6</ecNumber>
    </recommendedName>
    <alternativeName>
        <fullName evidence="6">Exodeoxyribonuclease VII small subunit</fullName>
        <shortName evidence="6">Exonuclease VII small subunit</shortName>
    </alternativeName>
</protein>
<dbReference type="InterPro" id="IPR003761">
    <property type="entry name" value="Exonuc_VII_S"/>
</dbReference>
<dbReference type="GO" id="GO:0009318">
    <property type="term" value="C:exodeoxyribonuclease VII complex"/>
    <property type="evidence" value="ECO:0007669"/>
    <property type="project" value="UniProtKB-UniRule"/>
</dbReference>
<dbReference type="PANTHER" id="PTHR34137:SF1">
    <property type="entry name" value="EXODEOXYRIBONUCLEASE 7 SMALL SUBUNIT"/>
    <property type="match status" value="1"/>
</dbReference>
<evidence type="ECO:0000256" key="3">
    <source>
        <dbReference type="ARBA" id="ARBA00022722"/>
    </source>
</evidence>
<dbReference type="HAMAP" id="MF_00337">
    <property type="entry name" value="Exonuc_7_S"/>
    <property type="match status" value="1"/>
</dbReference>
<dbReference type="GO" id="GO:0005829">
    <property type="term" value="C:cytosol"/>
    <property type="evidence" value="ECO:0007669"/>
    <property type="project" value="TreeGrafter"/>
</dbReference>
<evidence type="ECO:0000256" key="1">
    <source>
        <dbReference type="ARBA" id="ARBA00009998"/>
    </source>
</evidence>